<keyword evidence="3" id="KW-1185">Reference proteome</keyword>
<dbReference type="InterPro" id="IPR038213">
    <property type="entry name" value="IFI6/IFI27-like_sf"/>
</dbReference>
<keyword evidence="1" id="KW-0732">Signal</keyword>
<name>A0A9D4FR26_DREPO</name>
<accession>A0A9D4FR26</accession>
<evidence type="ECO:0000256" key="1">
    <source>
        <dbReference type="SAM" id="SignalP"/>
    </source>
</evidence>
<dbReference type="EMBL" id="JAIWYP010000007">
    <property type="protein sequence ID" value="KAH3802947.1"/>
    <property type="molecule type" value="Genomic_DNA"/>
</dbReference>
<dbReference type="Proteomes" id="UP000828390">
    <property type="component" value="Unassembled WGS sequence"/>
</dbReference>
<comment type="caution">
    <text evidence="2">The sequence shown here is derived from an EMBL/GenBank/DDBJ whole genome shotgun (WGS) entry which is preliminary data.</text>
</comment>
<evidence type="ECO:0000313" key="2">
    <source>
        <dbReference type="EMBL" id="KAH3802947.1"/>
    </source>
</evidence>
<feature type="chain" id="PRO_5038428283" evidence="1">
    <location>
        <begin position="23"/>
        <end position="88"/>
    </location>
</feature>
<reference evidence="2" key="2">
    <citation type="submission" date="2020-11" db="EMBL/GenBank/DDBJ databases">
        <authorList>
            <person name="McCartney M.A."/>
            <person name="Auch B."/>
            <person name="Kono T."/>
            <person name="Mallez S."/>
            <person name="Becker A."/>
            <person name="Gohl D.M."/>
            <person name="Silverstein K.A.T."/>
            <person name="Koren S."/>
            <person name="Bechman K.B."/>
            <person name="Herman A."/>
            <person name="Abrahante J.E."/>
            <person name="Garbe J."/>
        </authorList>
    </citation>
    <scope>NUCLEOTIDE SEQUENCE</scope>
    <source>
        <strain evidence="2">Duluth1</strain>
        <tissue evidence="2">Whole animal</tissue>
    </source>
</reference>
<sequence length="88" mass="8893">MFRPKGIAVMLAFLSICPIGAGGLNVCYWTCLPIVGLGGSAGLTALGFTATGIGAGTWAASWMASFAGAVPKETAGYTAPAICEYLCR</sequence>
<protein>
    <submittedName>
        <fullName evidence="2">Uncharacterized protein</fullName>
    </submittedName>
</protein>
<organism evidence="2 3">
    <name type="scientific">Dreissena polymorpha</name>
    <name type="common">Zebra mussel</name>
    <name type="synonym">Mytilus polymorpha</name>
    <dbReference type="NCBI Taxonomy" id="45954"/>
    <lineage>
        <taxon>Eukaryota</taxon>
        <taxon>Metazoa</taxon>
        <taxon>Spiralia</taxon>
        <taxon>Lophotrochozoa</taxon>
        <taxon>Mollusca</taxon>
        <taxon>Bivalvia</taxon>
        <taxon>Autobranchia</taxon>
        <taxon>Heteroconchia</taxon>
        <taxon>Euheterodonta</taxon>
        <taxon>Imparidentia</taxon>
        <taxon>Neoheterodontei</taxon>
        <taxon>Myida</taxon>
        <taxon>Dreissenoidea</taxon>
        <taxon>Dreissenidae</taxon>
        <taxon>Dreissena</taxon>
    </lineage>
</organism>
<dbReference type="Gene3D" id="6.10.110.10">
    <property type="match status" value="1"/>
</dbReference>
<feature type="signal peptide" evidence="1">
    <location>
        <begin position="1"/>
        <end position="22"/>
    </location>
</feature>
<evidence type="ECO:0000313" key="3">
    <source>
        <dbReference type="Proteomes" id="UP000828390"/>
    </source>
</evidence>
<reference evidence="2" key="1">
    <citation type="journal article" date="2019" name="bioRxiv">
        <title>The Genome of the Zebra Mussel, Dreissena polymorpha: A Resource for Invasive Species Research.</title>
        <authorList>
            <person name="McCartney M.A."/>
            <person name="Auch B."/>
            <person name="Kono T."/>
            <person name="Mallez S."/>
            <person name="Zhang Y."/>
            <person name="Obille A."/>
            <person name="Becker A."/>
            <person name="Abrahante J.E."/>
            <person name="Garbe J."/>
            <person name="Badalamenti J.P."/>
            <person name="Herman A."/>
            <person name="Mangelson H."/>
            <person name="Liachko I."/>
            <person name="Sullivan S."/>
            <person name="Sone E.D."/>
            <person name="Koren S."/>
            <person name="Silverstein K.A.T."/>
            <person name="Beckman K.B."/>
            <person name="Gohl D.M."/>
        </authorList>
    </citation>
    <scope>NUCLEOTIDE SEQUENCE</scope>
    <source>
        <strain evidence="2">Duluth1</strain>
        <tissue evidence="2">Whole animal</tissue>
    </source>
</reference>
<dbReference type="AlphaFoldDB" id="A0A9D4FR26"/>
<gene>
    <name evidence="2" type="ORF">DPMN_156645</name>
</gene>
<proteinExistence type="predicted"/>